<dbReference type="SMART" id="SM01120">
    <property type="entry name" value="Dak2"/>
    <property type="match status" value="1"/>
</dbReference>
<proteinExistence type="predicted"/>
<dbReference type="AlphaFoldDB" id="A0A5C4MH96"/>
<dbReference type="Proteomes" id="UP000306740">
    <property type="component" value="Unassembled WGS sequence"/>
</dbReference>
<dbReference type="Pfam" id="PF21645">
    <property type="entry name" value="FakA-like_M"/>
    <property type="match status" value="1"/>
</dbReference>
<sequence>MTTRVSPESFATWAQACTEALGAARAEIDALNVFPVPDGDTGTNVYVTFESALQAISPPAAGVPLASIVKEYVDAVLLGARGNSGVIMAQLLRASLPLVAEGDEDPVDVARVADAMSAAAKAAYAAVGHPVEGTILTVACRAAEAGQEAVGRGADLGELVRATAAAARDALVHTPEQLDRLAQAGVVDAGGRALVVVLDTTERLITGRFVPASEPVVVAPPLPRDEVHGLQPDGPSYEVMYLLEADDAVIPSLRERLDPLGDSLVVVGGERLWNVHVHVDDVGAAIEAGIDAGRPYRISVTHFAEMARAQASTDGTRAVVAVAAGAGLASLFSEAGAVVVSTSVGEPLAVSAVLDTILDCGADDVVVLPNSRDFRVVCDAAAAQAREAGVHATVIPSWTQVQGLAAVAVHDPSHPFDDDVVAMTSAARGTQHGAITVATESGMTMAGPCLVGDVLGVVDAEFSIIGHEQADVARLVLDRLVSGSAELVTLVTGDGLDDEVVPSLERWLRARRPDVELIVYDGGQTRYPLLLAVE</sequence>
<reference evidence="2 4" key="1">
    <citation type="submission" date="2019-05" db="EMBL/GenBank/DDBJ databases">
        <title>Mumia sp. nov., isolated from the intestinal contents of plateau pika (Ochotona curzoniae) in the Qinghai-Tibet plateau of China.</title>
        <authorList>
            <person name="Tian Z."/>
        </authorList>
    </citation>
    <scope>NUCLEOTIDE SEQUENCE [LARGE SCALE GENOMIC DNA]</scope>
    <source>
        <strain evidence="4">527</strain>
        <strain evidence="2">Z527</strain>
    </source>
</reference>
<dbReference type="InterPro" id="IPR033470">
    <property type="entry name" value="FakA-like_C"/>
</dbReference>
<name>A0A5C4MH96_9ACTN</name>
<gene>
    <name evidence="3" type="ORF">FHE65_08870</name>
    <name evidence="2" type="ORF">FHE65_23765</name>
</gene>
<dbReference type="InterPro" id="IPR036117">
    <property type="entry name" value="DhaL_dom_sf"/>
</dbReference>
<dbReference type="SMART" id="SM01121">
    <property type="entry name" value="Dak1_2"/>
    <property type="match status" value="1"/>
</dbReference>
<evidence type="ECO:0000313" key="4">
    <source>
        <dbReference type="Proteomes" id="UP000306740"/>
    </source>
</evidence>
<dbReference type="PANTHER" id="PTHR33434:SF4">
    <property type="entry name" value="PHOSPHATASE PROTEIN"/>
    <property type="match status" value="1"/>
</dbReference>
<dbReference type="Pfam" id="PF02734">
    <property type="entry name" value="Dak2"/>
    <property type="match status" value="1"/>
</dbReference>
<dbReference type="Gene3D" id="1.25.40.340">
    <property type="match status" value="1"/>
</dbReference>
<dbReference type="RefSeq" id="WP_139087902.1">
    <property type="nucleotide sequence ID" value="NZ_VDFR01000042.1"/>
</dbReference>
<organism evidence="2 4">
    <name type="scientific">Mumia zhuanghuii</name>
    <dbReference type="NCBI Taxonomy" id="2585211"/>
    <lineage>
        <taxon>Bacteria</taxon>
        <taxon>Bacillati</taxon>
        <taxon>Actinomycetota</taxon>
        <taxon>Actinomycetes</taxon>
        <taxon>Propionibacteriales</taxon>
        <taxon>Nocardioidaceae</taxon>
        <taxon>Mumia</taxon>
    </lineage>
</organism>
<dbReference type="InterPro" id="IPR048394">
    <property type="entry name" value="FakA-like_M"/>
</dbReference>
<dbReference type="InterPro" id="IPR004007">
    <property type="entry name" value="DhaL_dom"/>
</dbReference>
<dbReference type="GO" id="GO:0006071">
    <property type="term" value="P:glycerol metabolic process"/>
    <property type="evidence" value="ECO:0007669"/>
    <property type="project" value="InterPro"/>
</dbReference>
<evidence type="ECO:0000313" key="3">
    <source>
        <dbReference type="EMBL" id="TNC47765.1"/>
    </source>
</evidence>
<dbReference type="Pfam" id="PF13684">
    <property type="entry name" value="FakA-like_C"/>
    <property type="match status" value="1"/>
</dbReference>
<feature type="domain" description="DhaL" evidence="1">
    <location>
        <begin position="8"/>
        <end position="203"/>
    </location>
</feature>
<dbReference type="SUPFAM" id="SSF101473">
    <property type="entry name" value="DhaL-like"/>
    <property type="match status" value="1"/>
</dbReference>
<dbReference type="NCBIfam" id="TIGR03599">
    <property type="entry name" value="YloV"/>
    <property type="match status" value="1"/>
</dbReference>
<accession>A0A5C4MH96</accession>
<dbReference type="InterPro" id="IPR050270">
    <property type="entry name" value="DegV_domain_contain"/>
</dbReference>
<evidence type="ECO:0000259" key="1">
    <source>
        <dbReference type="PROSITE" id="PS51480"/>
    </source>
</evidence>
<dbReference type="EMBL" id="VDFR01000113">
    <property type="protein sequence ID" value="TNC39561.1"/>
    <property type="molecule type" value="Genomic_DNA"/>
</dbReference>
<dbReference type="OrthoDB" id="9760324at2"/>
<dbReference type="EMBL" id="VDFR01000042">
    <property type="protein sequence ID" value="TNC47765.1"/>
    <property type="molecule type" value="Genomic_DNA"/>
</dbReference>
<protein>
    <submittedName>
        <fullName evidence="2">DAK2 domain-containing protein</fullName>
    </submittedName>
</protein>
<dbReference type="PANTHER" id="PTHR33434">
    <property type="entry name" value="DEGV DOMAIN-CONTAINING PROTEIN DR_1986-RELATED"/>
    <property type="match status" value="1"/>
</dbReference>
<dbReference type="GO" id="GO:0004371">
    <property type="term" value="F:glycerone kinase activity"/>
    <property type="evidence" value="ECO:0007669"/>
    <property type="project" value="InterPro"/>
</dbReference>
<comment type="caution">
    <text evidence="2">The sequence shown here is derived from an EMBL/GenBank/DDBJ whole genome shotgun (WGS) entry which is preliminary data.</text>
</comment>
<dbReference type="InterPro" id="IPR019986">
    <property type="entry name" value="YloV-like"/>
</dbReference>
<dbReference type="PROSITE" id="PS51480">
    <property type="entry name" value="DHAL"/>
    <property type="match status" value="1"/>
</dbReference>
<evidence type="ECO:0000313" key="2">
    <source>
        <dbReference type="EMBL" id="TNC39561.1"/>
    </source>
</evidence>